<feature type="region of interest" description="Disordered" evidence="1">
    <location>
        <begin position="54"/>
        <end position="77"/>
    </location>
</feature>
<dbReference type="AlphaFoldDB" id="A0A2I0W9M1"/>
<gene>
    <name evidence="2" type="ORF">MA16_Dca006353</name>
</gene>
<feature type="compositionally biased region" description="Acidic residues" evidence="1">
    <location>
        <begin position="55"/>
        <end position="68"/>
    </location>
</feature>
<keyword evidence="3" id="KW-1185">Reference proteome</keyword>
<name>A0A2I0W9M1_9ASPA</name>
<sequence length="133" mass="14936">MIGLHINVSITNQGMKENKGNSLCLESDNIEGDVNQVIEENFESECEINSKYNQMEEEDRNEDLEEGEVGSHEILSPKIILKDSTTSMLPPNDKANTFEEGNTSYAKKKGKNKKSNMCISPKVTRVSNQFYNG</sequence>
<accession>A0A2I0W9M1</accession>
<protein>
    <submittedName>
        <fullName evidence="2">Uncharacterized protein</fullName>
    </submittedName>
</protein>
<dbReference type="Proteomes" id="UP000233837">
    <property type="component" value="Unassembled WGS sequence"/>
</dbReference>
<reference evidence="2 3" key="1">
    <citation type="journal article" date="2016" name="Sci. Rep.">
        <title>The Dendrobium catenatum Lindl. genome sequence provides insights into polysaccharide synthase, floral development and adaptive evolution.</title>
        <authorList>
            <person name="Zhang G.Q."/>
            <person name="Xu Q."/>
            <person name="Bian C."/>
            <person name="Tsai W.C."/>
            <person name="Yeh C.M."/>
            <person name="Liu K.W."/>
            <person name="Yoshida K."/>
            <person name="Zhang L.S."/>
            <person name="Chang S.B."/>
            <person name="Chen F."/>
            <person name="Shi Y."/>
            <person name="Su Y.Y."/>
            <person name="Zhang Y.Q."/>
            <person name="Chen L.J."/>
            <person name="Yin Y."/>
            <person name="Lin M."/>
            <person name="Huang H."/>
            <person name="Deng H."/>
            <person name="Wang Z.W."/>
            <person name="Zhu S.L."/>
            <person name="Zhao X."/>
            <person name="Deng C."/>
            <person name="Niu S.C."/>
            <person name="Huang J."/>
            <person name="Wang M."/>
            <person name="Liu G.H."/>
            <person name="Yang H.J."/>
            <person name="Xiao X.J."/>
            <person name="Hsiao Y.Y."/>
            <person name="Wu W.L."/>
            <person name="Chen Y.Y."/>
            <person name="Mitsuda N."/>
            <person name="Ohme-Takagi M."/>
            <person name="Luo Y.B."/>
            <person name="Van de Peer Y."/>
            <person name="Liu Z.J."/>
        </authorList>
    </citation>
    <scope>NUCLEOTIDE SEQUENCE [LARGE SCALE GENOMIC DNA]</scope>
    <source>
        <tissue evidence="2">The whole plant</tissue>
    </source>
</reference>
<dbReference type="EMBL" id="KZ502842">
    <property type="protein sequence ID" value="PKU72353.1"/>
    <property type="molecule type" value="Genomic_DNA"/>
</dbReference>
<organism evidence="2 3">
    <name type="scientific">Dendrobium catenatum</name>
    <dbReference type="NCBI Taxonomy" id="906689"/>
    <lineage>
        <taxon>Eukaryota</taxon>
        <taxon>Viridiplantae</taxon>
        <taxon>Streptophyta</taxon>
        <taxon>Embryophyta</taxon>
        <taxon>Tracheophyta</taxon>
        <taxon>Spermatophyta</taxon>
        <taxon>Magnoliopsida</taxon>
        <taxon>Liliopsida</taxon>
        <taxon>Asparagales</taxon>
        <taxon>Orchidaceae</taxon>
        <taxon>Epidendroideae</taxon>
        <taxon>Malaxideae</taxon>
        <taxon>Dendrobiinae</taxon>
        <taxon>Dendrobium</taxon>
    </lineage>
</organism>
<proteinExistence type="predicted"/>
<evidence type="ECO:0000313" key="3">
    <source>
        <dbReference type="Proteomes" id="UP000233837"/>
    </source>
</evidence>
<evidence type="ECO:0000313" key="2">
    <source>
        <dbReference type="EMBL" id="PKU72353.1"/>
    </source>
</evidence>
<evidence type="ECO:0000256" key="1">
    <source>
        <dbReference type="SAM" id="MobiDB-lite"/>
    </source>
</evidence>
<reference evidence="2 3" key="2">
    <citation type="journal article" date="2017" name="Nature">
        <title>The Apostasia genome and the evolution of orchids.</title>
        <authorList>
            <person name="Zhang G.Q."/>
            <person name="Liu K.W."/>
            <person name="Li Z."/>
            <person name="Lohaus R."/>
            <person name="Hsiao Y.Y."/>
            <person name="Niu S.C."/>
            <person name="Wang J.Y."/>
            <person name="Lin Y.C."/>
            <person name="Xu Q."/>
            <person name="Chen L.J."/>
            <person name="Yoshida K."/>
            <person name="Fujiwara S."/>
            <person name="Wang Z.W."/>
            <person name="Zhang Y.Q."/>
            <person name="Mitsuda N."/>
            <person name="Wang M."/>
            <person name="Liu G.H."/>
            <person name="Pecoraro L."/>
            <person name="Huang H.X."/>
            <person name="Xiao X.J."/>
            <person name="Lin M."/>
            <person name="Wu X.Y."/>
            <person name="Wu W.L."/>
            <person name="Chen Y.Y."/>
            <person name="Chang S.B."/>
            <person name="Sakamoto S."/>
            <person name="Ohme-Takagi M."/>
            <person name="Yagi M."/>
            <person name="Zeng S.J."/>
            <person name="Shen C.Y."/>
            <person name="Yeh C.M."/>
            <person name="Luo Y.B."/>
            <person name="Tsai W.C."/>
            <person name="Van de Peer Y."/>
            <person name="Liu Z.J."/>
        </authorList>
    </citation>
    <scope>NUCLEOTIDE SEQUENCE [LARGE SCALE GENOMIC DNA]</scope>
    <source>
        <tissue evidence="2">The whole plant</tissue>
    </source>
</reference>